<accession>A0A1M4U9K9</accession>
<evidence type="ECO:0000313" key="1">
    <source>
        <dbReference type="EMBL" id="SHE53364.1"/>
    </source>
</evidence>
<protein>
    <submittedName>
        <fullName evidence="1">Uncharacterized protein</fullName>
    </submittedName>
</protein>
<proteinExistence type="predicted"/>
<name>A0A1M4U9K9_9BACT</name>
<reference evidence="1 2" key="1">
    <citation type="submission" date="2016-11" db="EMBL/GenBank/DDBJ databases">
        <authorList>
            <person name="Jaros S."/>
            <person name="Januszkiewicz K."/>
            <person name="Wedrychowicz H."/>
        </authorList>
    </citation>
    <scope>NUCLEOTIDE SEQUENCE [LARGE SCALE GENOMIC DNA]</scope>
    <source>
        <strain evidence="1 2">DSM 18119</strain>
    </source>
</reference>
<sequence length="93" mass="10591">MTKSILNECVEIIKDLVGNDYLYFNNAVEVKTTPHSFPFNAWAVCVSPKNELYVMDSDEQWHKTELNDSSAALVIGSLYQRLKLMRVSYAKAS</sequence>
<dbReference type="OrthoDB" id="675624at2"/>
<keyword evidence="2" id="KW-1185">Reference proteome</keyword>
<dbReference type="RefSeq" id="WP_072833733.1">
    <property type="nucleotide sequence ID" value="NZ_FQUU01000002.1"/>
</dbReference>
<dbReference type="EMBL" id="FQUU01000002">
    <property type="protein sequence ID" value="SHE53364.1"/>
    <property type="molecule type" value="Genomic_DNA"/>
</dbReference>
<dbReference type="STRING" id="1121884.SAMN02745131_00572"/>
<organism evidence="1 2">
    <name type="scientific">Flavisolibacter ginsengisoli DSM 18119</name>
    <dbReference type="NCBI Taxonomy" id="1121884"/>
    <lineage>
        <taxon>Bacteria</taxon>
        <taxon>Pseudomonadati</taxon>
        <taxon>Bacteroidota</taxon>
        <taxon>Chitinophagia</taxon>
        <taxon>Chitinophagales</taxon>
        <taxon>Chitinophagaceae</taxon>
        <taxon>Flavisolibacter</taxon>
    </lineage>
</organism>
<dbReference type="AlphaFoldDB" id="A0A1M4U9K9"/>
<gene>
    <name evidence="1" type="ORF">SAMN02745131_00572</name>
</gene>
<dbReference type="Proteomes" id="UP000184048">
    <property type="component" value="Unassembled WGS sequence"/>
</dbReference>
<evidence type="ECO:0000313" key="2">
    <source>
        <dbReference type="Proteomes" id="UP000184048"/>
    </source>
</evidence>